<dbReference type="AlphaFoldDB" id="Q7XYJ1"/>
<dbReference type="PANTHER" id="PTHR21649">
    <property type="entry name" value="CHLOROPHYLL A/B BINDING PROTEIN"/>
    <property type="match status" value="1"/>
</dbReference>
<evidence type="ECO:0000256" key="6">
    <source>
        <dbReference type="SAM" id="MobiDB-lite"/>
    </source>
</evidence>
<organism evidence="8">
    <name type="scientific">Bigelowiella natans</name>
    <name type="common">Pedinomonas minutissima</name>
    <name type="synonym">Chlorarachnion sp. (strain CCMP621)</name>
    <dbReference type="NCBI Taxonomy" id="227086"/>
    <lineage>
        <taxon>Eukaryota</taxon>
        <taxon>Sar</taxon>
        <taxon>Rhizaria</taxon>
        <taxon>Cercozoa</taxon>
        <taxon>Chlorarachniophyceae</taxon>
        <taxon>Bigelowiella</taxon>
    </lineage>
</organism>
<feature type="binding site" evidence="5">
    <location>
        <position position="223"/>
    </location>
    <ligand>
        <name>chlorophyll a</name>
        <dbReference type="ChEBI" id="CHEBI:58416"/>
        <label>1</label>
    </ligand>
</feature>
<accession>Q7XYJ1</accession>
<feature type="signal peptide" evidence="7">
    <location>
        <begin position="1"/>
        <end position="17"/>
    </location>
</feature>
<feature type="binding site" description="axial binding residue" evidence="5">
    <location>
        <position position="184"/>
    </location>
    <ligand>
        <name>chlorophyll b</name>
        <dbReference type="ChEBI" id="CHEBI:61721"/>
        <label>1</label>
    </ligand>
    <ligandPart>
        <name>Mg</name>
        <dbReference type="ChEBI" id="CHEBI:25107"/>
    </ligandPart>
</feature>
<feature type="binding site" evidence="5">
    <location>
        <position position="235"/>
    </location>
    <ligand>
        <name>chlorophyll a</name>
        <dbReference type="ChEBI" id="CHEBI:58416"/>
        <label>1</label>
    </ligand>
</feature>
<evidence type="ECO:0000313" key="8">
    <source>
        <dbReference type="EMBL" id="AAP79203.1"/>
    </source>
</evidence>
<dbReference type="GO" id="GO:0016168">
    <property type="term" value="F:chlorophyll binding"/>
    <property type="evidence" value="ECO:0007669"/>
    <property type="project" value="UniProtKB-KW"/>
</dbReference>
<feature type="region of interest" description="Disordered" evidence="6">
    <location>
        <begin position="24"/>
        <end position="64"/>
    </location>
</feature>
<evidence type="ECO:0000256" key="5">
    <source>
        <dbReference type="PIRSR" id="PIRSR601344-1"/>
    </source>
</evidence>
<evidence type="ECO:0000256" key="3">
    <source>
        <dbReference type="ARBA" id="ARBA00022531"/>
    </source>
</evidence>
<keyword evidence="5" id="KW-0157">Chromophore</keyword>
<evidence type="ECO:0000256" key="4">
    <source>
        <dbReference type="ARBA" id="ARBA00022640"/>
    </source>
</evidence>
<keyword evidence="7" id="KW-0732">Signal</keyword>
<dbReference type="InterPro" id="IPR001344">
    <property type="entry name" value="Chloro_AB-bd_pln"/>
</dbReference>
<feature type="binding site" evidence="5">
    <location>
        <position position="218"/>
    </location>
    <ligand>
        <name>chlorophyll a</name>
        <dbReference type="ChEBI" id="CHEBI:58416"/>
        <label>1</label>
    </ligand>
</feature>
<proteinExistence type="evidence at transcript level"/>
<feature type="binding site" evidence="5">
    <location>
        <position position="88"/>
    </location>
    <ligand>
        <name>chlorophyll a</name>
        <dbReference type="ChEBI" id="CHEBI:58416"/>
        <label>1</label>
    </ligand>
</feature>
<feature type="binding site" evidence="5">
    <location>
        <position position="106"/>
    </location>
    <ligand>
        <name>chlorophyll a</name>
        <dbReference type="ChEBI" id="CHEBI:58416"/>
        <label>1</label>
    </ligand>
</feature>
<comment type="subcellular location">
    <subcellularLocation>
        <location evidence="1">Plastid</location>
        <location evidence="1">Chloroplast</location>
    </subcellularLocation>
</comment>
<feature type="binding site" evidence="5">
    <location>
        <position position="221"/>
    </location>
    <ligand>
        <name>chlorophyll a</name>
        <dbReference type="ChEBI" id="CHEBI:58416"/>
        <label>1</label>
    </ligand>
</feature>
<dbReference type="Pfam" id="PF00504">
    <property type="entry name" value="Chloroa_b-bind"/>
    <property type="match status" value="1"/>
</dbReference>
<dbReference type="GO" id="GO:0009765">
    <property type="term" value="P:photosynthesis, light harvesting"/>
    <property type="evidence" value="ECO:0007669"/>
    <property type="project" value="InterPro"/>
</dbReference>
<evidence type="ECO:0000256" key="7">
    <source>
        <dbReference type="SAM" id="SignalP"/>
    </source>
</evidence>
<evidence type="ECO:0000256" key="1">
    <source>
        <dbReference type="ARBA" id="ARBA00004229"/>
    </source>
</evidence>
<keyword evidence="5" id="KW-0148">Chlorophyll</keyword>
<dbReference type="HOGENOM" id="CLU_057943_3_1_1"/>
<feature type="binding site" description="axial binding residue" evidence="5">
    <location>
        <position position="69"/>
    </location>
    <ligand>
        <name>chlorophyll b</name>
        <dbReference type="ChEBI" id="CHEBI:61721"/>
        <label>1</label>
    </ligand>
    <ligandPart>
        <name>Mg</name>
        <dbReference type="ChEBI" id="CHEBI:25107"/>
    </ligandPart>
</feature>
<dbReference type="EMBL" id="AY267689">
    <property type="protein sequence ID" value="AAP79203.1"/>
    <property type="molecule type" value="mRNA"/>
</dbReference>
<keyword evidence="2" id="KW-0150">Chloroplast</keyword>
<feature type="binding site" description="axial binding residue" evidence="5">
    <location>
        <position position="108"/>
    </location>
    <ligand>
        <name>chlorophyll b</name>
        <dbReference type="ChEBI" id="CHEBI:61721"/>
        <label>1</label>
    </ligand>
    <ligandPart>
        <name>Mg</name>
        <dbReference type="ChEBI" id="CHEBI:25107"/>
    </ligandPart>
</feature>
<feature type="binding site" evidence="5">
    <location>
        <position position="103"/>
    </location>
    <ligand>
        <name>chlorophyll a</name>
        <dbReference type="ChEBI" id="CHEBI:58416"/>
        <label>1</label>
    </ligand>
</feature>
<keyword evidence="4" id="KW-0934">Plastid</keyword>
<protein>
    <submittedName>
        <fullName evidence="8">Chlorophyll a/b-binding protein LI818 2</fullName>
    </submittedName>
</protein>
<feature type="chain" id="PRO_5004297060" evidence="7">
    <location>
        <begin position="18"/>
        <end position="259"/>
    </location>
</feature>
<dbReference type="Gene3D" id="1.10.3460.10">
    <property type="entry name" value="Chlorophyll a/b binding protein domain"/>
    <property type="match status" value="1"/>
</dbReference>
<reference evidence="8" key="1">
    <citation type="journal article" date="2003" name="Proc. Natl. Acad. Sci. U.S.A.">
        <title>Lateral gene transfer and the evolution of plastid-targeted proteins in the secondary plastid-containing alga Bigelowiella natans.</title>
        <authorList>
            <person name="Archibald J.M."/>
            <person name="Rogers M.B."/>
            <person name="Toop M."/>
            <person name="Ishida K."/>
            <person name="Keeling P.J."/>
        </authorList>
    </citation>
    <scope>NUCLEOTIDE SEQUENCE</scope>
    <source>
        <strain evidence="8">CCMP 621</strain>
    </source>
</reference>
<sequence length="259" mass="28494">MRTTVVLSALTAAIAHASISTKAASKAGTALPPMRRMRQPLAQRRTAVRSSETPAETPVVAEEPARQPYKLPRGSAPMGDYFDPLGLSKGKDESELKRFREAEITHSRVAMLAFLGFLFQEALLDRPLFSTPELGGIKGPAIYHFQQVSERFPLFWVATLPFFAYFENIRARKGWADPTKGGPLFGLKEDYTPGDLGFDPFQAYPLDSNGKKAMQDKELNNGRLAMLGVAGLMAQELVDGKTMYEALNLDKLVPPHGPI</sequence>
<dbReference type="InterPro" id="IPR022796">
    <property type="entry name" value="Chloroa_b-bind"/>
</dbReference>
<name>Q7XYJ1_BIGNA</name>
<feature type="binding site" description="axial binding residue" evidence="5">
    <location>
        <position position="217"/>
    </location>
    <ligand>
        <name>chlorophyll a</name>
        <dbReference type="ChEBI" id="CHEBI:58416"/>
        <label>3</label>
    </ligand>
    <ligandPart>
        <name>Mg</name>
        <dbReference type="ChEBI" id="CHEBI:25107"/>
    </ligandPart>
</feature>
<dbReference type="SUPFAM" id="SSF103511">
    <property type="entry name" value="Chlorophyll a-b binding protein"/>
    <property type="match status" value="1"/>
</dbReference>
<dbReference type="GO" id="GO:0009507">
    <property type="term" value="C:chloroplast"/>
    <property type="evidence" value="ECO:0007669"/>
    <property type="project" value="UniProtKB-SubCell"/>
</dbReference>
<keyword evidence="3" id="KW-0602">Photosynthesis</keyword>
<dbReference type="GO" id="GO:0016020">
    <property type="term" value="C:membrane"/>
    <property type="evidence" value="ECO:0007669"/>
    <property type="project" value="InterPro"/>
</dbReference>
<evidence type="ECO:0000256" key="2">
    <source>
        <dbReference type="ARBA" id="ARBA00022528"/>
    </source>
</evidence>